<dbReference type="Proteomes" id="UP000287701">
    <property type="component" value="Chromosome"/>
</dbReference>
<evidence type="ECO:0000313" key="2">
    <source>
        <dbReference type="Proteomes" id="UP000287701"/>
    </source>
</evidence>
<dbReference type="EMBL" id="CP035107">
    <property type="protein sequence ID" value="QAR31279.1"/>
    <property type="molecule type" value="Genomic_DNA"/>
</dbReference>
<sequence length="101" mass="11771">MRRKPCPKKRVIVDYKKLNNEILSLLVEKFPDGYGDQDIIVFKNARGETVEAVEVQTEDTIYLVKISQRLEIVMGEFEDEEEPFFDDEVTFEEPDPSAVEE</sequence>
<dbReference type="OrthoDB" id="1122172at2"/>
<accession>A0A410JTE2</accession>
<evidence type="ECO:0008006" key="3">
    <source>
        <dbReference type="Google" id="ProtNLM"/>
    </source>
</evidence>
<protein>
    <recommendedName>
        <fullName evidence="3">DNA primase</fullName>
    </recommendedName>
</protein>
<dbReference type="RefSeq" id="WP_128501715.1">
    <property type="nucleotide sequence ID" value="NZ_CP035107.1"/>
</dbReference>
<gene>
    <name evidence="1" type="ORF">EQP59_07980</name>
</gene>
<name>A0A410JTE2_ORNRH</name>
<proteinExistence type="predicted"/>
<dbReference type="AlphaFoldDB" id="A0A410JTE2"/>
<evidence type="ECO:0000313" key="1">
    <source>
        <dbReference type="EMBL" id="QAR31279.1"/>
    </source>
</evidence>
<reference evidence="1 2" key="1">
    <citation type="submission" date="2019-01" db="EMBL/GenBank/DDBJ databases">
        <title>Whole Genome of Ornithobacterium rhinotracheale FARPER-174b.</title>
        <authorList>
            <person name="Tataje-Lavanda L.A."/>
            <person name="Montalvan A."/>
            <person name="Montesinos R."/>
            <person name="Zimic M."/>
            <person name="Fernandez-Sanchez M."/>
            <person name="Fernandez-Diaz M."/>
        </authorList>
    </citation>
    <scope>NUCLEOTIDE SEQUENCE [LARGE SCALE GENOMIC DNA]</scope>
    <source>
        <strain evidence="1 2">FARPER-174b</strain>
    </source>
</reference>
<organism evidence="1 2">
    <name type="scientific">Ornithobacterium rhinotracheale</name>
    <dbReference type="NCBI Taxonomy" id="28251"/>
    <lineage>
        <taxon>Bacteria</taxon>
        <taxon>Pseudomonadati</taxon>
        <taxon>Bacteroidota</taxon>
        <taxon>Flavobacteriia</taxon>
        <taxon>Flavobacteriales</taxon>
        <taxon>Weeksellaceae</taxon>
        <taxon>Ornithobacterium</taxon>
    </lineage>
</organism>